<evidence type="ECO:0000256" key="8">
    <source>
        <dbReference type="SAM" id="SignalP"/>
    </source>
</evidence>
<evidence type="ECO:0000256" key="5">
    <source>
        <dbReference type="ARBA" id="ARBA00023288"/>
    </source>
</evidence>
<comment type="subcellular location">
    <subcellularLocation>
        <location evidence="1">Membrane</location>
        <topology evidence="1">Lipid-anchor</topology>
    </subcellularLocation>
</comment>
<sequence length="278" mass="30037">MSVKITRAQFFFAATAVAALTLSACGGTADKAAETTEGGVQVVKVAASPSPHAEILQFIDDNLAAEAGIDLEIIEYSDYVIPNEVLVSGEVDANFFQTLPYLEEQGPKLGLKGTAGKGVHLEPLGLYSAKVKDVKELKDGAVIGIIADTVNQARALRLLESEGFVELPKSGDVNIHTVKKLKNFEWREVEGAQLVRSLQDVDAAVINGNYAQEGGLSFNKDAIVGEPTENNPASNLLVWRTEDDGVEKIQKLEQLLHSDEVREFIEKTWTDGSVIPVF</sequence>
<comment type="similarity">
    <text evidence="6">Belongs to the nlpA lipoprotein family.</text>
</comment>
<evidence type="ECO:0000256" key="3">
    <source>
        <dbReference type="ARBA" id="ARBA00023136"/>
    </source>
</evidence>
<dbReference type="InterPro" id="IPR004872">
    <property type="entry name" value="Lipoprotein_NlpA"/>
</dbReference>
<evidence type="ECO:0000256" key="1">
    <source>
        <dbReference type="ARBA" id="ARBA00004635"/>
    </source>
</evidence>
<keyword evidence="2 8" id="KW-0732">Signal</keyword>
<proteinExistence type="inferred from homology"/>
<organism evidence="9 10">
    <name type="scientific">Gleimia coleocanis DSM 15436</name>
    <dbReference type="NCBI Taxonomy" id="525245"/>
    <lineage>
        <taxon>Bacteria</taxon>
        <taxon>Bacillati</taxon>
        <taxon>Actinomycetota</taxon>
        <taxon>Actinomycetes</taxon>
        <taxon>Actinomycetales</taxon>
        <taxon>Actinomycetaceae</taxon>
        <taxon>Gleimia</taxon>
    </lineage>
</organism>
<evidence type="ECO:0000313" key="9">
    <source>
        <dbReference type="EMBL" id="EEH63277.1"/>
    </source>
</evidence>
<evidence type="ECO:0000256" key="2">
    <source>
        <dbReference type="ARBA" id="ARBA00022729"/>
    </source>
</evidence>
<dbReference type="Gene3D" id="3.40.190.10">
    <property type="entry name" value="Periplasmic binding protein-like II"/>
    <property type="match status" value="2"/>
</dbReference>
<dbReference type="Proteomes" id="UP000010301">
    <property type="component" value="Unassembled WGS sequence"/>
</dbReference>
<keyword evidence="10" id="KW-1185">Reference proteome</keyword>
<dbReference type="STRING" id="525245.HMPREF0044_1516"/>
<dbReference type="EMBL" id="ACFG01000037">
    <property type="protein sequence ID" value="EEH63277.1"/>
    <property type="molecule type" value="Genomic_DNA"/>
</dbReference>
<evidence type="ECO:0000313" key="10">
    <source>
        <dbReference type="Proteomes" id="UP000010301"/>
    </source>
</evidence>
<dbReference type="PROSITE" id="PS51257">
    <property type="entry name" value="PROKAR_LIPOPROTEIN"/>
    <property type="match status" value="1"/>
</dbReference>
<protein>
    <recommendedName>
        <fullName evidence="6">Lipoprotein</fullName>
    </recommendedName>
</protein>
<evidence type="ECO:0000256" key="4">
    <source>
        <dbReference type="ARBA" id="ARBA00023139"/>
    </source>
</evidence>
<gene>
    <name evidence="9" type="ORF">HMPREF0044_1516</name>
</gene>
<accession>C0W263</accession>
<dbReference type="OrthoDB" id="9812878at2"/>
<dbReference type="RefSeq" id="WP_006546975.1">
    <property type="nucleotide sequence ID" value="NZ_DS999544.1"/>
</dbReference>
<dbReference type="eggNOG" id="COG1464">
    <property type="taxonomic scope" value="Bacteria"/>
</dbReference>
<keyword evidence="5 6" id="KW-0449">Lipoprotein</keyword>
<keyword evidence="3" id="KW-0472">Membrane</keyword>
<comment type="caution">
    <text evidence="9">The sequence shown here is derived from an EMBL/GenBank/DDBJ whole genome shotgun (WGS) entry which is preliminary data.</text>
</comment>
<dbReference type="AlphaFoldDB" id="C0W263"/>
<evidence type="ECO:0000256" key="6">
    <source>
        <dbReference type="PIRNR" id="PIRNR002854"/>
    </source>
</evidence>
<reference evidence="9 10" key="1">
    <citation type="submission" date="2009-01" db="EMBL/GenBank/DDBJ databases">
        <authorList>
            <person name="Qin X."/>
            <person name="Bachman B."/>
            <person name="Battles P."/>
            <person name="Bell A."/>
            <person name="Bess C."/>
            <person name="Bickham C."/>
            <person name="Chaboub L."/>
            <person name="Chen D."/>
            <person name="Coyle M."/>
            <person name="Deiros D.R."/>
            <person name="Dinh H."/>
            <person name="Forbes L."/>
            <person name="Fowler G."/>
            <person name="Francisco L."/>
            <person name="Fu Q."/>
            <person name="Gubbala S."/>
            <person name="Hale W."/>
            <person name="Han Y."/>
            <person name="Hemphill L."/>
            <person name="Highlander S.K."/>
            <person name="Hirani K."/>
            <person name="Hogues M."/>
            <person name="Jackson L."/>
            <person name="Jakkamsetti A."/>
            <person name="Javaid M."/>
            <person name="Jiang H."/>
            <person name="Korchina V."/>
            <person name="Kovar C."/>
            <person name="Lara F."/>
            <person name="Lee S."/>
            <person name="Mata R."/>
            <person name="Mathew T."/>
            <person name="Moen C."/>
            <person name="Morales K."/>
            <person name="Munidasa M."/>
            <person name="Nazareth L."/>
            <person name="Ngo R."/>
            <person name="Nguyen L."/>
            <person name="Okwuonu G."/>
            <person name="Ongeri F."/>
            <person name="Patil S."/>
            <person name="Petrosino J."/>
            <person name="Pham C."/>
            <person name="Pham P."/>
            <person name="Pu L.-L."/>
            <person name="Puazo M."/>
            <person name="Raj R."/>
            <person name="Reid J."/>
            <person name="Rouhana J."/>
            <person name="Saada N."/>
            <person name="Shang Y."/>
            <person name="Simmons D."/>
            <person name="Thornton R."/>
            <person name="Warren J."/>
            <person name="Weissenberger G."/>
            <person name="Zhang J."/>
            <person name="Zhang L."/>
            <person name="Zhou C."/>
            <person name="Zhu D."/>
            <person name="Muzny D."/>
            <person name="Worley K."/>
            <person name="Gibbs R."/>
        </authorList>
    </citation>
    <scope>NUCLEOTIDE SEQUENCE [LARGE SCALE GENOMIC DNA]</scope>
    <source>
        <strain evidence="9 10">DSM 15436</strain>
    </source>
</reference>
<name>C0W263_9ACTO</name>
<feature type="lipid moiety-binding region" description="S-diacylglycerol cysteine" evidence="7">
    <location>
        <position position="25"/>
    </location>
</feature>
<keyword evidence="4" id="KW-0564">Palmitate</keyword>
<dbReference type="GO" id="GO:0016020">
    <property type="term" value="C:membrane"/>
    <property type="evidence" value="ECO:0007669"/>
    <property type="project" value="UniProtKB-SubCell"/>
</dbReference>
<dbReference type="PANTHER" id="PTHR30429">
    <property type="entry name" value="D-METHIONINE-BINDING LIPOPROTEIN METQ"/>
    <property type="match status" value="1"/>
</dbReference>
<feature type="chain" id="PRO_5039659628" description="Lipoprotein" evidence="8">
    <location>
        <begin position="19"/>
        <end position="278"/>
    </location>
</feature>
<dbReference type="Pfam" id="PF03180">
    <property type="entry name" value="Lipoprotein_9"/>
    <property type="match status" value="1"/>
</dbReference>
<dbReference type="PANTHER" id="PTHR30429:SF0">
    <property type="entry name" value="METHIONINE-BINDING LIPOPROTEIN METQ"/>
    <property type="match status" value="1"/>
</dbReference>
<dbReference type="HOGENOM" id="CLU_067080_0_0_11"/>
<dbReference type="SUPFAM" id="SSF53850">
    <property type="entry name" value="Periplasmic binding protein-like II"/>
    <property type="match status" value="1"/>
</dbReference>
<feature type="signal peptide" evidence="8">
    <location>
        <begin position="1"/>
        <end position="18"/>
    </location>
</feature>
<evidence type="ECO:0000256" key="7">
    <source>
        <dbReference type="PIRSR" id="PIRSR002854-1"/>
    </source>
</evidence>
<dbReference type="PIRSF" id="PIRSF002854">
    <property type="entry name" value="MetQ"/>
    <property type="match status" value="1"/>
</dbReference>